<dbReference type="PROSITE" id="PS00763">
    <property type="entry name" value="GLUTATHIONE_PEROXID_2"/>
    <property type="match status" value="1"/>
</dbReference>
<keyword evidence="4 6" id="KW-0560">Oxidoreductase</keyword>
<proteinExistence type="inferred from homology"/>
<dbReference type="EMBL" id="BPQB01000010">
    <property type="protein sequence ID" value="GJE88720.1"/>
    <property type="molecule type" value="Genomic_DNA"/>
</dbReference>
<dbReference type="InterPro" id="IPR029759">
    <property type="entry name" value="GPX_AS"/>
</dbReference>
<dbReference type="GO" id="GO:0140824">
    <property type="term" value="F:thioredoxin-dependent peroxiredoxin activity"/>
    <property type="evidence" value="ECO:0007669"/>
    <property type="project" value="UniProtKB-EC"/>
</dbReference>
<evidence type="ECO:0000256" key="7">
    <source>
        <dbReference type="SAM" id="SignalP"/>
    </source>
</evidence>
<keyword evidence="3" id="KW-0049">Antioxidant</keyword>
<dbReference type="Gene3D" id="3.40.30.10">
    <property type="entry name" value="Glutaredoxin"/>
    <property type="match status" value="1"/>
</dbReference>
<dbReference type="PROSITE" id="PS51352">
    <property type="entry name" value="THIOREDOXIN_2"/>
    <property type="match status" value="1"/>
</dbReference>
<dbReference type="PRINTS" id="PR01011">
    <property type="entry name" value="GLUTPROXDASE"/>
</dbReference>
<dbReference type="SUPFAM" id="SSF52833">
    <property type="entry name" value="Thioredoxin-like"/>
    <property type="match status" value="1"/>
</dbReference>
<reference evidence="9 10" key="1">
    <citation type="submission" date="2021-08" db="EMBL/GenBank/DDBJ databases">
        <title>Draft Genome Sequence of Phanerochaete sordida strain YK-624.</title>
        <authorList>
            <person name="Mori T."/>
            <person name="Dohra H."/>
            <person name="Suzuki T."/>
            <person name="Kawagishi H."/>
            <person name="Hirai H."/>
        </authorList>
    </citation>
    <scope>NUCLEOTIDE SEQUENCE [LARGE SCALE GENOMIC DNA]</scope>
    <source>
        <strain evidence="9 10">YK-624</strain>
    </source>
</reference>
<feature type="signal peptide" evidence="7">
    <location>
        <begin position="1"/>
        <end position="22"/>
    </location>
</feature>
<dbReference type="PROSITE" id="PS00460">
    <property type="entry name" value="GLUTATHIONE_PEROXID_1"/>
    <property type="match status" value="1"/>
</dbReference>
<evidence type="ECO:0000256" key="3">
    <source>
        <dbReference type="ARBA" id="ARBA00022862"/>
    </source>
</evidence>
<dbReference type="InterPro" id="IPR000889">
    <property type="entry name" value="Glutathione_peroxidase"/>
</dbReference>
<dbReference type="PANTHER" id="PTHR11592:SF78">
    <property type="entry name" value="GLUTATHIONE PEROXIDASE"/>
    <property type="match status" value="1"/>
</dbReference>
<gene>
    <name evidence="9" type="ORF">PsYK624_048030</name>
</gene>
<keyword evidence="2 6" id="KW-0575">Peroxidase</keyword>
<evidence type="ECO:0000313" key="10">
    <source>
        <dbReference type="Proteomes" id="UP000703269"/>
    </source>
</evidence>
<dbReference type="CDD" id="cd00340">
    <property type="entry name" value="GSH_Peroxidase"/>
    <property type="match status" value="1"/>
</dbReference>
<comment type="similarity">
    <text evidence="1 6">Belongs to the glutathione peroxidase family.</text>
</comment>
<dbReference type="AlphaFoldDB" id="A0A9P3LB03"/>
<feature type="chain" id="PRO_5040170910" description="Glutathione peroxidase" evidence="7">
    <location>
        <begin position="23"/>
        <end position="216"/>
    </location>
</feature>
<sequence>MRPNRLLALLSSLHLARHAARAHSALIYKHPSSLAALTSRRAHTATTLSAALYSTVAMSEFYNLKAQLPNGEPYAFDQLKGKVVLIVNTASKCGFTPQYKGLETLYQKYKDQGLVILGFPCNQFGGQEPGTDSEVASFCEKNYGVTFPLMAKSDVNGDDANEVFKYLKNQKSGLLGLTRIKWNFEKFLVDKEGNVVNRWASTTSPDAIDAEIAKLL</sequence>
<dbReference type="GO" id="GO:0034599">
    <property type="term" value="P:cellular response to oxidative stress"/>
    <property type="evidence" value="ECO:0007669"/>
    <property type="project" value="TreeGrafter"/>
</dbReference>
<evidence type="ECO:0000256" key="1">
    <source>
        <dbReference type="ARBA" id="ARBA00006926"/>
    </source>
</evidence>
<accession>A0A9P3LB03</accession>
<comment type="catalytic activity">
    <reaction evidence="5">
        <text>a hydroperoxide + [thioredoxin]-dithiol = an alcohol + [thioredoxin]-disulfide + H2O</text>
        <dbReference type="Rhea" id="RHEA:62620"/>
        <dbReference type="Rhea" id="RHEA-COMP:10698"/>
        <dbReference type="Rhea" id="RHEA-COMP:10700"/>
        <dbReference type="ChEBI" id="CHEBI:15377"/>
        <dbReference type="ChEBI" id="CHEBI:29950"/>
        <dbReference type="ChEBI" id="CHEBI:30879"/>
        <dbReference type="ChEBI" id="CHEBI:35924"/>
        <dbReference type="ChEBI" id="CHEBI:50058"/>
        <dbReference type="EC" id="1.11.1.24"/>
    </reaction>
</comment>
<evidence type="ECO:0000256" key="2">
    <source>
        <dbReference type="ARBA" id="ARBA00022559"/>
    </source>
</evidence>
<dbReference type="FunFam" id="3.40.30.10:FF:000010">
    <property type="entry name" value="Glutathione peroxidase"/>
    <property type="match status" value="1"/>
</dbReference>
<dbReference type="PANTHER" id="PTHR11592">
    <property type="entry name" value="GLUTATHIONE PEROXIDASE"/>
    <property type="match status" value="1"/>
</dbReference>
<dbReference type="PROSITE" id="PS51355">
    <property type="entry name" value="GLUTATHIONE_PEROXID_3"/>
    <property type="match status" value="1"/>
</dbReference>
<evidence type="ECO:0000256" key="4">
    <source>
        <dbReference type="ARBA" id="ARBA00023002"/>
    </source>
</evidence>
<keyword evidence="10" id="KW-1185">Reference proteome</keyword>
<protein>
    <recommendedName>
        <fullName evidence="6">Glutathione peroxidase</fullName>
    </recommendedName>
</protein>
<evidence type="ECO:0000256" key="6">
    <source>
        <dbReference type="RuleBase" id="RU000499"/>
    </source>
</evidence>
<evidence type="ECO:0000259" key="8">
    <source>
        <dbReference type="PROSITE" id="PS51352"/>
    </source>
</evidence>
<dbReference type="InterPro" id="IPR029760">
    <property type="entry name" value="GPX_CS"/>
</dbReference>
<evidence type="ECO:0000256" key="5">
    <source>
        <dbReference type="ARBA" id="ARBA00049091"/>
    </source>
</evidence>
<dbReference type="OrthoDB" id="446890at2759"/>
<evidence type="ECO:0000313" key="9">
    <source>
        <dbReference type="EMBL" id="GJE88720.1"/>
    </source>
</evidence>
<dbReference type="Proteomes" id="UP000703269">
    <property type="component" value="Unassembled WGS sequence"/>
</dbReference>
<dbReference type="InterPro" id="IPR036249">
    <property type="entry name" value="Thioredoxin-like_sf"/>
</dbReference>
<keyword evidence="7" id="KW-0732">Signal</keyword>
<dbReference type="Pfam" id="PF00255">
    <property type="entry name" value="GSHPx"/>
    <property type="match status" value="1"/>
</dbReference>
<feature type="domain" description="Thioredoxin" evidence="8">
    <location>
        <begin position="55"/>
        <end position="216"/>
    </location>
</feature>
<organism evidence="9 10">
    <name type="scientific">Phanerochaete sordida</name>
    <dbReference type="NCBI Taxonomy" id="48140"/>
    <lineage>
        <taxon>Eukaryota</taxon>
        <taxon>Fungi</taxon>
        <taxon>Dikarya</taxon>
        <taxon>Basidiomycota</taxon>
        <taxon>Agaricomycotina</taxon>
        <taxon>Agaricomycetes</taxon>
        <taxon>Polyporales</taxon>
        <taxon>Phanerochaetaceae</taxon>
        <taxon>Phanerochaete</taxon>
    </lineage>
</organism>
<dbReference type="InterPro" id="IPR013766">
    <property type="entry name" value="Thioredoxin_domain"/>
</dbReference>
<comment type="caution">
    <text evidence="9">The sequence shown here is derived from an EMBL/GenBank/DDBJ whole genome shotgun (WGS) entry which is preliminary data.</text>
</comment>
<name>A0A9P3LB03_9APHY</name>